<proteinExistence type="predicted"/>
<feature type="region of interest" description="Disordered" evidence="2">
    <location>
        <begin position="898"/>
        <end position="939"/>
    </location>
</feature>
<reference evidence="5 6" key="1">
    <citation type="submission" date="2019-08" db="EMBL/GenBank/DDBJ databases">
        <authorList>
            <person name="Kuhnert P."/>
        </authorList>
    </citation>
    <scope>NUCLEOTIDE SEQUENCE [LARGE SCALE GENOMIC DNA]</scope>
    <source>
        <strain evidence="5 6">B36.5</strain>
    </source>
</reference>
<dbReference type="NCBIfam" id="TIGR01760">
    <property type="entry name" value="tape_meas_TP901"/>
    <property type="match status" value="1"/>
</dbReference>
<gene>
    <name evidence="5" type="ORF">FUT82_14820</name>
</gene>
<dbReference type="InterPro" id="IPR010090">
    <property type="entry name" value="Phage_tape_meas"/>
</dbReference>
<feature type="transmembrane region" description="Helical" evidence="3">
    <location>
        <begin position="425"/>
        <end position="449"/>
    </location>
</feature>
<dbReference type="EMBL" id="CP042817">
    <property type="protein sequence ID" value="QEJ99138.1"/>
    <property type="molecule type" value="Genomic_DNA"/>
</dbReference>
<feature type="domain" description="Phage tail tape measure protein" evidence="4">
    <location>
        <begin position="96"/>
        <end position="280"/>
    </location>
</feature>
<evidence type="ECO:0000256" key="1">
    <source>
        <dbReference type="SAM" id="Coils"/>
    </source>
</evidence>
<organism evidence="5 6">
    <name type="scientific">Treponema phagedenis</name>
    <dbReference type="NCBI Taxonomy" id="162"/>
    <lineage>
        <taxon>Bacteria</taxon>
        <taxon>Pseudomonadati</taxon>
        <taxon>Spirochaetota</taxon>
        <taxon>Spirochaetia</taxon>
        <taxon>Spirochaetales</taxon>
        <taxon>Treponemataceae</taxon>
        <taxon>Treponema</taxon>
    </lineage>
</organism>
<feature type="transmembrane region" description="Helical" evidence="3">
    <location>
        <begin position="394"/>
        <end position="413"/>
    </location>
</feature>
<keyword evidence="3" id="KW-0812">Transmembrane</keyword>
<dbReference type="RefSeq" id="WP_148884619.1">
    <property type="nucleotide sequence ID" value="NZ_CP042817.1"/>
</dbReference>
<feature type="coiled-coil region" evidence="1">
    <location>
        <begin position="712"/>
        <end position="739"/>
    </location>
</feature>
<protein>
    <submittedName>
        <fullName evidence="5">Phage tail tape measure protein</fullName>
    </submittedName>
</protein>
<evidence type="ECO:0000313" key="5">
    <source>
        <dbReference type="EMBL" id="QEJ99138.1"/>
    </source>
</evidence>
<name>A0AAE6IVZ9_TREPH</name>
<feature type="coiled-coil region" evidence="1">
    <location>
        <begin position="494"/>
        <end position="592"/>
    </location>
</feature>
<sequence>MATVRELIFKITGDNEKFKAAIDESKKALDDFNQKTKDASELYGSIAKQAAIATTAIAAVGIATAKMAVEFNEGFGKVQTLIPGATERIAELEENVLNLSPAVGKTTKDLTEGLYEIISAFGDSADSAKNLELAAKGATAGGATTKESIKLLSAVTKAYGNTSFEAQKRVSDLAFTTLKLGQTSMSELAVSMQQVTSMNNVLGVSQEELFAIFSSGTGVIGGAAEVSTKLSAVYTELQKPQERLAKSFKELGVATGEELIAKFGGLSGALQALKSVADKTGEPISNLFGSAEAGKLALYAAGEGAAKFASDLEAMNESAGATEQAFNDATVAGPNAFGFQLEQAKLNAQSFAIKLGQELIPSLQALLSPVFKLAEWLKNLNEEQLKLIVSVGKVLITFTAVTAGAFGLVKGIIAVQRGLRAMDAAFKVIGASNPFMLAIAGAAAAVIAIKEVCNWIDYAADKQRQYRLASLDKENRHAVEAQGVHEIAKQYGTLLAKKEKTAQETERLVQLEKKLADITQDYSETPNTNTFLASAKNEAAILEMNIAKKEELIEQKKREREESSKNANEKAVQRIDEEIKKTKEYIENARMAVAALRDLNKESFAPELEPEKLSMPEITSGKGKESSEKTQAERLADLEKEYEAEVALIKKSIEDKKEQEELLLKNEESFYKKRLELLESFHKENVTKNLKENAEKNLTVEQSLAKAVGAAHETILEETKKTNEELDRLSDERHQKELEKIKKFTEEAKTDVELKVKLKVETGEISGATEQQLNRAEWQERANLYSQKRNELLDQYISLQKSSNKEDQEKAAAIKKQADNMGTLAEEAAKKARDAFADAARNIADKFSEIGNVISSTFSQIADAAQGFINNKEEKRRQETAIRLAEIEREKNETLLEIDNELSEKREQKQIEDAEREEQRRQEEYEKRQAESNRNIQELSGSFEVETNLIKLRNTEQQLEAARKKKAEDAAHKKAEDEKIKRDKEARMQEVALLNAKAQAEHEYAVTRITTENAAGDAAAKAAQEAAKWQKAQGVISMSIKAAIETAEAVAQFALGVAGNPQGFAAGAAHTAAAVMAGVQIGVIAGQPLPPDYIQQALPPAPRPIKFAQGGIVMPSAAGTGITLPNGAPGLVAEAGIPEVILPLNLPNLETMFKAAGIYNTDNSASTNYSATYNVEVVHNQGDDLEESILNALRNHDREVYNIVEEGNKNWRV</sequence>
<keyword evidence="3" id="KW-0472">Membrane</keyword>
<dbReference type="Pfam" id="PF10145">
    <property type="entry name" value="PhageMin_Tail"/>
    <property type="match status" value="1"/>
</dbReference>
<evidence type="ECO:0000313" key="6">
    <source>
        <dbReference type="Proteomes" id="UP000323594"/>
    </source>
</evidence>
<evidence type="ECO:0000259" key="4">
    <source>
        <dbReference type="Pfam" id="PF10145"/>
    </source>
</evidence>
<keyword evidence="3" id="KW-1133">Transmembrane helix</keyword>
<dbReference type="Proteomes" id="UP000323594">
    <property type="component" value="Chromosome"/>
</dbReference>
<dbReference type="AlphaFoldDB" id="A0AAE6IVZ9"/>
<evidence type="ECO:0000256" key="2">
    <source>
        <dbReference type="SAM" id="MobiDB-lite"/>
    </source>
</evidence>
<evidence type="ECO:0000256" key="3">
    <source>
        <dbReference type="SAM" id="Phobius"/>
    </source>
</evidence>
<keyword evidence="1" id="KW-0175">Coiled coil</keyword>
<accession>A0AAE6IVZ9</accession>
<feature type="compositionally biased region" description="Basic and acidic residues" evidence="2">
    <location>
        <begin position="902"/>
        <end position="931"/>
    </location>
</feature>